<accession>A0ABS9BN21</accession>
<feature type="domain" description="HTH arsR-type" evidence="4">
    <location>
        <begin position="1"/>
        <end position="91"/>
    </location>
</feature>
<proteinExistence type="predicted"/>
<dbReference type="InterPro" id="IPR001845">
    <property type="entry name" value="HTH_ArsR_DNA-bd_dom"/>
</dbReference>
<evidence type="ECO:0000256" key="3">
    <source>
        <dbReference type="ARBA" id="ARBA00023163"/>
    </source>
</evidence>
<gene>
    <name evidence="5" type="ORF">L0U88_19010</name>
</gene>
<name>A0ABS9BN21_9BACT</name>
<sequence length="91" mass="10311">MDWKQFEKVSKAMGDQNRLRILEAISKKKGVLECAAIVQKLDLAQPSISHHIKTLVEAGLIEPEKSGRNYTYILNTELLDKYIKKLKTIAG</sequence>
<dbReference type="InterPro" id="IPR011991">
    <property type="entry name" value="ArsR-like_HTH"/>
</dbReference>
<dbReference type="PRINTS" id="PR00778">
    <property type="entry name" value="HTHARSR"/>
</dbReference>
<evidence type="ECO:0000259" key="4">
    <source>
        <dbReference type="PROSITE" id="PS50987"/>
    </source>
</evidence>
<comment type="caution">
    <text evidence="5">The sequence shown here is derived from an EMBL/GenBank/DDBJ whole genome shotgun (WGS) entry which is preliminary data.</text>
</comment>
<dbReference type="CDD" id="cd00090">
    <property type="entry name" value="HTH_ARSR"/>
    <property type="match status" value="1"/>
</dbReference>
<keyword evidence="6" id="KW-1185">Reference proteome</keyword>
<dbReference type="RefSeq" id="WP_234868156.1">
    <property type="nucleotide sequence ID" value="NZ_JAKEVY010000006.1"/>
</dbReference>
<evidence type="ECO:0000313" key="6">
    <source>
        <dbReference type="Proteomes" id="UP001200145"/>
    </source>
</evidence>
<dbReference type="EMBL" id="JAKEVY010000006">
    <property type="protein sequence ID" value="MCF1716740.1"/>
    <property type="molecule type" value="Genomic_DNA"/>
</dbReference>
<dbReference type="InterPro" id="IPR036390">
    <property type="entry name" value="WH_DNA-bd_sf"/>
</dbReference>
<dbReference type="InterPro" id="IPR051011">
    <property type="entry name" value="Metal_resp_trans_reg"/>
</dbReference>
<dbReference type="InterPro" id="IPR036388">
    <property type="entry name" value="WH-like_DNA-bd_sf"/>
</dbReference>
<protein>
    <submittedName>
        <fullName evidence="5">Metalloregulator ArsR/SmtB family transcription factor</fullName>
    </submittedName>
</protein>
<evidence type="ECO:0000256" key="1">
    <source>
        <dbReference type="ARBA" id="ARBA00023015"/>
    </source>
</evidence>
<keyword evidence="3" id="KW-0804">Transcription</keyword>
<dbReference type="PANTHER" id="PTHR43132">
    <property type="entry name" value="ARSENICAL RESISTANCE OPERON REPRESSOR ARSR-RELATED"/>
    <property type="match status" value="1"/>
</dbReference>
<dbReference type="PROSITE" id="PS50987">
    <property type="entry name" value="HTH_ARSR_2"/>
    <property type="match status" value="1"/>
</dbReference>
<dbReference type="PANTHER" id="PTHR43132:SF2">
    <property type="entry name" value="ARSENICAL RESISTANCE OPERON REPRESSOR ARSR-RELATED"/>
    <property type="match status" value="1"/>
</dbReference>
<keyword evidence="1" id="KW-0805">Transcription regulation</keyword>
<dbReference type="SUPFAM" id="SSF46785">
    <property type="entry name" value="Winged helix' DNA-binding domain"/>
    <property type="match status" value="1"/>
</dbReference>
<dbReference type="Gene3D" id="1.10.10.10">
    <property type="entry name" value="Winged helix-like DNA-binding domain superfamily/Winged helix DNA-binding domain"/>
    <property type="match status" value="1"/>
</dbReference>
<dbReference type="Pfam" id="PF12840">
    <property type="entry name" value="HTH_20"/>
    <property type="match status" value="1"/>
</dbReference>
<evidence type="ECO:0000313" key="5">
    <source>
        <dbReference type="EMBL" id="MCF1716740.1"/>
    </source>
</evidence>
<evidence type="ECO:0000256" key="2">
    <source>
        <dbReference type="ARBA" id="ARBA00023125"/>
    </source>
</evidence>
<dbReference type="SMART" id="SM00418">
    <property type="entry name" value="HTH_ARSR"/>
    <property type="match status" value="1"/>
</dbReference>
<organism evidence="5 6">
    <name type="scientific">Flavihumibacter fluminis</name>
    <dbReference type="NCBI Taxonomy" id="2909236"/>
    <lineage>
        <taxon>Bacteria</taxon>
        <taxon>Pseudomonadati</taxon>
        <taxon>Bacteroidota</taxon>
        <taxon>Chitinophagia</taxon>
        <taxon>Chitinophagales</taxon>
        <taxon>Chitinophagaceae</taxon>
        <taxon>Flavihumibacter</taxon>
    </lineage>
</organism>
<dbReference type="Proteomes" id="UP001200145">
    <property type="component" value="Unassembled WGS sequence"/>
</dbReference>
<keyword evidence="2" id="KW-0238">DNA-binding</keyword>
<dbReference type="NCBIfam" id="NF033788">
    <property type="entry name" value="HTH_metalloreg"/>
    <property type="match status" value="1"/>
</dbReference>
<reference evidence="5 6" key="1">
    <citation type="submission" date="2022-01" db="EMBL/GenBank/DDBJ databases">
        <title>Flavihumibacter sp. nov., isolated from sediment of a river.</title>
        <authorList>
            <person name="Liu H."/>
        </authorList>
    </citation>
    <scope>NUCLEOTIDE SEQUENCE [LARGE SCALE GENOMIC DNA]</scope>
    <source>
        <strain evidence="5 6">RY-1</strain>
    </source>
</reference>